<protein>
    <submittedName>
        <fullName evidence="1">Putative ribonuclease H protein</fullName>
    </submittedName>
</protein>
<dbReference type="EMBL" id="JAAIUW010000011">
    <property type="protein sequence ID" value="KAF7808742.1"/>
    <property type="molecule type" value="Genomic_DNA"/>
</dbReference>
<dbReference type="Proteomes" id="UP000634136">
    <property type="component" value="Unassembled WGS sequence"/>
</dbReference>
<reference evidence="1" key="1">
    <citation type="submission" date="2020-09" db="EMBL/GenBank/DDBJ databases">
        <title>Genome-Enabled Discovery of Anthraquinone Biosynthesis in Senna tora.</title>
        <authorList>
            <person name="Kang S.-H."/>
            <person name="Pandey R.P."/>
            <person name="Lee C.-M."/>
            <person name="Sim J.-S."/>
            <person name="Jeong J.-T."/>
            <person name="Choi B.-S."/>
            <person name="Jung M."/>
            <person name="Ginzburg D."/>
            <person name="Zhao K."/>
            <person name="Won S.Y."/>
            <person name="Oh T.-J."/>
            <person name="Yu Y."/>
            <person name="Kim N.-H."/>
            <person name="Lee O.R."/>
            <person name="Lee T.-H."/>
            <person name="Bashyal P."/>
            <person name="Kim T.-S."/>
            <person name="Lee W.-H."/>
            <person name="Kawkins C."/>
            <person name="Kim C.-K."/>
            <person name="Kim J.S."/>
            <person name="Ahn B.O."/>
            <person name="Rhee S.Y."/>
            <person name="Sohng J.K."/>
        </authorList>
    </citation>
    <scope>NUCLEOTIDE SEQUENCE</scope>
    <source>
        <tissue evidence="1">Leaf</tissue>
    </source>
</reference>
<gene>
    <name evidence="1" type="ORF">G2W53_035485</name>
</gene>
<name>A0A834SVU4_9FABA</name>
<sequence length="52" mass="5848">MRNAVITMKPKLDRVRMVGKRTSQPISFSVKMNQLKAVKLVGRGLDFVHHGA</sequence>
<accession>A0A834SVU4</accession>
<organism evidence="1 2">
    <name type="scientific">Senna tora</name>
    <dbReference type="NCBI Taxonomy" id="362788"/>
    <lineage>
        <taxon>Eukaryota</taxon>
        <taxon>Viridiplantae</taxon>
        <taxon>Streptophyta</taxon>
        <taxon>Embryophyta</taxon>
        <taxon>Tracheophyta</taxon>
        <taxon>Spermatophyta</taxon>
        <taxon>Magnoliopsida</taxon>
        <taxon>eudicotyledons</taxon>
        <taxon>Gunneridae</taxon>
        <taxon>Pentapetalae</taxon>
        <taxon>rosids</taxon>
        <taxon>fabids</taxon>
        <taxon>Fabales</taxon>
        <taxon>Fabaceae</taxon>
        <taxon>Caesalpinioideae</taxon>
        <taxon>Cassia clade</taxon>
        <taxon>Senna</taxon>
    </lineage>
</organism>
<proteinExistence type="predicted"/>
<dbReference type="AlphaFoldDB" id="A0A834SVU4"/>
<evidence type="ECO:0000313" key="2">
    <source>
        <dbReference type="Proteomes" id="UP000634136"/>
    </source>
</evidence>
<comment type="caution">
    <text evidence="1">The sequence shown here is derived from an EMBL/GenBank/DDBJ whole genome shotgun (WGS) entry which is preliminary data.</text>
</comment>
<keyword evidence="2" id="KW-1185">Reference proteome</keyword>
<evidence type="ECO:0000313" key="1">
    <source>
        <dbReference type="EMBL" id="KAF7808742.1"/>
    </source>
</evidence>